<dbReference type="NCBIfam" id="NF007831">
    <property type="entry name" value="PRK10542.1"/>
    <property type="match status" value="1"/>
</dbReference>
<dbReference type="Gene3D" id="3.40.30.10">
    <property type="entry name" value="Glutaredoxin"/>
    <property type="match status" value="1"/>
</dbReference>
<feature type="domain" description="GST C-terminal" evidence="2">
    <location>
        <begin position="86"/>
        <end position="200"/>
    </location>
</feature>
<dbReference type="Pfam" id="PF00043">
    <property type="entry name" value="GST_C"/>
    <property type="match status" value="1"/>
</dbReference>
<dbReference type="Gene3D" id="1.20.1050.10">
    <property type="match status" value="1"/>
</dbReference>
<accession>C4LBI3</accession>
<sequence length="200" mass="22254">MKLYYAPGACSQASHIALREAGLDFQLERVDLRKKVTASGEDYRQINPQGYVPALQLDNGDVLTEGPAIMQFIADHAPAAGLLPTEGIARYRGIGWLNFIATELHKTCSPLFSPAITEEQRKPIIERLSARLDTVEHTLSTGRYLLGTEFSVADIYLFVVTGWFGHMNIPLKKWPHLERFREVVATRPAVHAALEAEGLL</sequence>
<dbReference type="Pfam" id="PF13409">
    <property type="entry name" value="GST_N_2"/>
    <property type="match status" value="1"/>
</dbReference>
<dbReference type="STRING" id="595494.Tola_0790"/>
<dbReference type="PANTHER" id="PTHR44051:SF8">
    <property type="entry name" value="GLUTATHIONE S-TRANSFERASE GSTA"/>
    <property type="match status" value="1"/>
</dbReference>
<dbReference type="GO" id="GO:0016740">
    <property type="term" value="F:transferase activity"/>
    <property type="evidence" value="ECO:0007669"/>
    <property type="project" value="UniProtKB-KW"/>
</dbReference>
<protein>
    <submittedName>
        <fullName evidence="3">Glutathione S-transferase domain protein</fullName>
    </submittedName>
</protein>
<dbReference type="InterPro" id="IPR036249">
    <property type="entry name" value="Thioredoxin-like_sf"/>
</dbReference>
<evidence type="ECO:0000259" key="2">
    <source>
        <dbReference type="PROSITE" id="PS50405"/>
    </source>
</evidence>
<dbReference type="SFLD" id="SFLDG00358">
    <property type="entry name" value="Main_(cytGST)"/>
    <property type="match status" value="1"/>
</dbReference>
<dbReference type="PROSITE" id="PS50405">
    <property type="entry name" value="GST_CTER"/>
    <property type="match status" value="1"/>
</dbReference>
<dbReference type="InterPro" id="IPR004046">
    <property type="entry name" value="GST_C"/>
</dbReference>
<dbReference type="CDD" id="cd03188">
    <property type="entry name" value="GST_C_Beta"/>
    <property type="match status" value="1"/>
</dbReference>
<dbReference type="OrthoDB" id="9797500at2"/>
<dbReference type="PROSITE" id="PS50404">
    <property type="entry name" value="GST_NTER"/>
    <property type="match status" value="1"/>
</dbReference>
<organism evidence="3 4">
    <name type="scientific">Tolumonas auensis (strain DSM 9187 / NBRC 110442 / TA 4)</name>
    <dbReference type="NCBI Taxonomy" id="595494"/>
    <lineage>
        <taxon>Bacteria</taxon>
        <taxon>Pseudomonadati</taxon>
        <taxon>Pseudomonadota</taxon>
        <taxon>Gammaproteobacteria</taxon>
        <taxon>Aeromonadales</taxon>
        <taxon>Aeromonadaceae</taxon>
        <taxon>Tolumonas</taxon>
    </lineage>
</organism>
<evidence type="ECO:0000313" key="3">
    <source>
        <dbReference type="EMBL" id="ACQ92418.1"/>
    </source>
</evidence>
<evidence type="ECO:0000313" key="4">
    <source>
        <dbReference type="Proteomes" id="UP000009073"/>
    </source>
</evidence>
<dbReference type="AlphaFoldDB" id="C4LBI3"/>
<evidence type="ECO:0000259" key="1">
    <source>
        <dbReference type="PROSITE" id="PS50404"/>
    </source>
</evidence>
<dbReference type="SUPFAM" id="SSF52833">
    <property type="entry name" value="Thioredoxin-like"/>
    <property type="match status" value="1"/>
</dbReference>
<dbReference type="EMBL" id="CP001616">
    <property type="protein sequence ID" value="ACQ92418.1"/>
    <property type="molecule type" value="Genomic_DNA"/>
</dbReference>
<dbReference type="SFLD" id="SFLDG01150">
    <property type="entry name" value="Main.1:_Beta-like"/>
    <property type="match status" value="1"/>
</dbReference>
<gene>
    <name evidence="3" type="ordered locus">Tola_0790</name>
</gene>
<keyword evidence="3" id="KW-0808">Transferase</keyword>
<dbReference type="HOGENOM" id="CLU_011226_6_1_6"/>
<dbReference type="RefSeq" id="WP_012729017.1">
    <property type="nucleotide sequence ID" value="NC_012691.1"/>
</dbReference>
<name>C4LBI3_TOLAT</name>
<dbReference type="CDD" id="cd03057">
    <property type="entry name" value="GST_N_Beta"/>
    <property type="match status" value="1"/>
</dbReference>
<reference evidence="4" key="1">
    <citation type="submission" date="2009-05" db="EMBL/GenBank/DDBJ databases">
        <title>Complete sequence of Tolumonas auensis DSM 9187.</title>
        <authorList>
            <consortium name="US DOE Joint Genome Institute"/>
            <person name="Lucas S."/>
            <person name="Copeland A."/>
            <person name="Lapidus A."/>
            <person name="Glavina del Rio T."/>
            <person name="Tice H."/>
            <person name="Bruce D."/>
            <person name="Goodwin L."/>
            <person name="Pitluck S."/>
            <person name="Chertkov O."/>
            <person name="Brettin T."/>
            <person name="Detter J.C."/>
            <person name="Han C."/>
            <person name="Larimer F."/>
            <person name="Land M."/>
            <person name="Hauser L."/>
            <person name="Kyrpides N."/>
            <person name="Mikhailova N."/>
            <person name="Spring S."/>
            <person name="Beller H."/>
        </authorList>
    </citation>
    <scope>NUCLEOTIDE SEQUENCE [LARGE SCALE GENOMIC DNA]</scope>
    <source>
        <strain evidence="4">DSM 9187 / TA4</strain>
    </source>
</reference>
<dbReference type="Proteomes" id="UP000009073">
    <property type="component" value="Chromosome"/>
</dbReference>
<dbReference type="InterPro" id="IPR040079">
    <property type="entry name" value="Glutathione_S-Trfase"/>
</dbReference>
<proteinExistence type="predicted"/>
<dbReference type="KEGG" id="tau:Tola_0790"/>
<dbReference type="InterPro" id="IPR004045">
    <property type="entry name" value="Glutathione_S-Trfase_N"/>
</dbReference>
<dbReference type="InterPro" id="IPR036282">
    <property type="entry name" value="Glutathione-S-Trfase_C_sf"/>
</dbReference>
<reference evidence="3 4" key="2">
    <citation type="journal article" date="2011" name="Stand. Genomic Sci.">
        <title>Complete genome sequence of Tolumonas auensis type strain (TA 4).</title>
        <authorList>
            <person name="Chertkov O."/>
            <person name="Copeland A."/>
            <person name="Lucas S."/>
            <person name="Lapidus A."/>
            <person name="Berry K.W."/>
            <person name="Detter J.C."/>
            <person name="Del Rio T.G."/>
            <person name="Hammon N."/>
            <person name="Dalin E."/>
            <person name="Tice H."/>
            <person name="Pitluck S."/>
            <person name="Richardson P."/>
            <person name="Bruce D."/>
            <person name="Goodwin L."/>
            <person name="Han C."/>
            <person name="Tapia R."/>
            <person name="Saunders E."/>
            <person name="Schmutz J."/>
            <person name="Brettin T."/>
            <person name="Larimer F."/>
            <person name="Land M."/>
            <person name="Hauser L."/>
            <person name="Spring S."/>
            <person name="Rohde M."/>
            <person name="Kyrpides N.C."/>
            <person name="Ivanova N."/>
            <person name="Goker M."/>
            <person name="Beller H.R."/>
            <person name="Klenk H.P."/>
            <person name="Woyke T."/>
        </authorList>
    </citation>
    <scope>NUCLEOTIDE SEQUENCE [LARGE SCALE GENOMIC DNA]</scope>
    <source>
        <strain evidence="4">DSM 9187 / TA4</strain>
    </source>
</reference>
<dbReference type="eggNOG" id="COG0625">
    <property type="taxonomic scope" value="Bacteria"/>
</dbReference>
<keyword evidence="4" id="KW-1185">Reference proteome</keyword>
<feature type="domain" description="GST N-terminal" evidence="1">
    <location>
        <begin position="1"/>
        <end position="81"/>
    </location>
</feature>
<dbReference type="PANTHER" id="PTHR44051">
    <property type="entry name" value="GLUTATHIONE S-TRANSFERASE-RELATED"/>
    <property type="match status" value="1"/>
</dbReference>
<dbReference type="InterPro" id="IPR010987">
    <property type="entry name" value="Glutathione-S-Trfase_C-like"/>
</dbReference>
<dbReference type="SFLD" id="SFLDS00019">
    <property type="entry name" value="Glutathione_Transferase_(cytos"/>
    <property type="match status" value="1"/>
</dbReference>
<dbReference type="SUPFAM" id="SSF47616">
    <property type="entry name" value="GST C-terminal domain-like"/>
    <property type="match status" value="1"/>
</dbReference>